<dbReference type="CDD" id="cd01926">
    <property type="entry name" value="cyclophilin_ABH_like"/>
    <property type="match status" value="1"/>
</dbReference>
<keyword evidence="8" id="KW-1185">Reference proteome</keyword>
<dbReference type="Pfam" id="PF00160">
    <property type="entry name" value="Pro_isomerase"/>
    <property type="match status" value="1"/>
</dbReference>
<keyword evidence="3 4" id="KW-0413">Isomerase</keyword>
<dbReference type="Gene3D" id="2.40.100.10">
    <property type="entry name" value="Cyclophilin-like"/>
    <property type="match status" value="1"/>
</dbReference>
<gene>
    <name evidence="7" type="ORF">WJX75_006310</name>
</gene>
<evidence type="ECO:0000313" key="7">
    <source>
        <dbReference type="EMBL" id="KAK9915216.1"/>
    </source>
</evidence>
<reference evidence="7 8" key="1">
    <citation type="journal article" date="2024" name="Nat. Commun.">
        <title>Phylogenomics reveals the evolutionary origins of lichenization in chlorophyte algae.</title>
        <authorList>
            <person name="Puginier C."/>
            <person name="Libourel C."/>
            <person name="Otte J."/>
            <person name="Skaloud P."/>
            <person name="Haon M."/>
            <person name="Grisel S."/>
            <person name="Petersen M."/>
            <person name="Berrin J.G."/>
            <person name="Delaux P.M."/>
            <person name="Dal Grande F."/>
            <person name="Keller J."/>
        </authorList>
    </citation>
    <scope>NUCLEOTIDE SEQUENCE [LARGE SCALE GENOMIC DNA]</scope>
    <source>
        <strain evidence="7 8">SAG 216-7</strain>
    </source>
</reference>
<keyword evidence="2 4" id="KW-0697">Rotamase</keyword>
<comment type="similarity">
    <text evidence="1 4">Belongs to the cyclophilin-type PPIase family.</text>
</comment>
<accession>A0ABR2YU61</accession>
<dbReference type="EC" id="5.2.1.8" evidence="4"/>
<name>A0ABR2YU61_9CHLO</name>
<proteinExistence type="inferred from homology"/>
<evidence type="ECO:0000256" key="3">
    <source>
        <dbReference type="ARBA" id="ARBA00023235"/>
    </source>
</evidence>
<dbReference type="InterPro" id="IPR029000">
    <property type="entry name" value="Cyclophilin-like_dom_sf"/>
</dbReference>
<evidence type="ECO:0000256" key="1">
    <source>
        <dbReference type="ARBA" id="ARBA00007365"/>
    </source>
</evidence>
<organism evidence="7 8">
    <name type="scientific">Coccomyxa subellipsoidea</name>
    <dbReference type="NCBI Taxonomy" id="248742"/>
    <lineage>
        <taxon>Eukaryota</taxon>
        <taxon>Viridiplantae</taxon>
        <taxon>Chlorophyta</taxon>
        <taxon>core chlorophytes</taxon>
        <taxon>Trebouxiophyceae</taxon>
        <taxon>Trebouxiophyceae incertae sedis</taxon>
        <taxon>Coccomyxaceae</taxon>
        <taxon>Coccomyxa</taxon>
    </lineage>
</organism>
<comment type="caution">
    <text evidence="7">The sequence shown here is derived from an EMBL/GenBank/DDBJ whole genome shotgun (WGS) entry which is preliminary data.</text>
</comment>
<protein>
    <recommendedName>
        <fullName evidence="4">Peptidyl-prolyl cis-trans isomerase</fullName>
        <shortName evidence="4">PPIase</shortName>
        <ecNumber evidence="4">5.2.1.8</ecNumber>
    </recommendedName>
</protein>
<evidence type="ECO:0000259" key="6">
    <source>
        <dbReference type="PROSITE" id="PS50072"/>
    </source>
</evidence>
<feature type="region of interest" description="Disordered" evidence="5">
    <location>
        <begin position="43"/>
        <end position="81"/>
    </location>
</feature>
<evidence type="ECO:0000256" key="2">
    <source>
        <dbReference type="ARBA" id="ARBA00023110"/>
    </source>
</evidence>
<evidence type="ECO:0000256" key="4">
    <source>
        <dbReference type="RuleBase" id="RU363019"/>
    </source>
</evidence>
<feature type="domain" description="PPIase cyclophilin-type" evidence="6">
    <location>
        <begin position="94"/>
        <end position="257"/>
    </location>
</feature>
<dbReference type="PRINTS" id="PR00153">
    <property type="entry name" value="CSAPPISMRASE"/>
</dbReference>
<dbReference type="PROSITE" id="PS51257">
    <property type="entry name" value="PROKAR_LIPOPROTEIN"/>
    <property type="match status" value="1"/>
</dbReference>
<feature type="compositionally biased region" description="Polar residues" evidence="5">
    <location>
        <begin position="56"/>
        <end position="68"/>
    </location>
</feature>
<evidence type="ECO:0000256" key="5">
    <source>
        <dbReference type="SAM" id="MobiDB-lite"/>
    </source>
</evidence>
<sequence>MPLETEKRNLLIFFALLACILIGTQIFSYNKLTTKERIRETSLTGQFGGTDEQTSKDGPSQQALQTGGQPAPLKPASQDNKSTVAGVERARVFFDIAPFGDHPGGRIVFELYNDITAATAENFRQLATCEHGVGKNGKPLCYKGSTFHRIIPNFMIQGGDFTKGDGTGGESIYGSKFDDENFKMKHTGPGTLSMANSGKNTNGSQFFITTVATPHLDGKHVVFGRVVEGMDIVHEIESVGDGSGKPRVVVTIADCGELTGL</sequence>
<dbReference type="PANTHER" id="PTHR11071">
    <property type="entry name" value="PEPTIDYL-PROLYL CIS-TRANS ISOMERASE"/>
    <property type="match status" value="1"/>
</dbReference>
<dbReference type="PROSITE" id="PS50072">
    <property type="entry name" value="CSA_PPIASE_2"/>
    <property type="match status" value="1"/>
</dbReference>
<evidence type="ECO:0000313" key="8">
    <source>
        <dbReference type="Proteomes" id="UP001491310"/>
    </source>
</evidence>
<dbReference type="SUPFAM" id="SSF50891">
    <property type="entry name" value="Cyclophilin-like"/>
    <property type="match status" value="1"/>
</dbReference>
<dbReference type="InterPro" id="IPR020892">
    <property type="entry name" value="Cyclophilin-type_PPIase_CS"/>
</dbReference>
<comment type="catalytic activity">
    <reaction evidence="4">
        <text>[protein]-peptidylproline (omega=180) = [protein]-peptidylproline (omega=0)</text>
        <dbReference type="Rhea" id="RHEA:16237"/>
        <dbReference type="Rhea" id="RHEA-COMP:10747"/>
        <dbReference type="Rhea" id="RHEA-COMP:10748"/>
        <dbReference type="ChEBI" id="CHEBI:83833"/>
        <dbReference type="ChEBI" id="CHEBI:83834"/>
        <dbReference type="EC" id="5.2.1.8"/>
    </reaction>
</comment>
<comment type="function">
    <text evidence="4">PPIases accelerate the folding of proteins. It catalyzes the cis-trans isomerization of proline imidic peptide bonds in oligopeptides.</text>
</comment>
<dbReference type="PROSITE" id="PS00170">
    <property type="entry name" value="CSA_PPIASE_1"/>
    <property type="match status" value="1"/>
</dbReference>
<dbReference type="PANTHER" id="PTHR11071:SF561">
    <property type="entry name" value="PEPTIDYL-PROLYL CIS-TRANS ISOMERASE D-RELATED"/>
    <property type="match status" value="1"/>
</dbReference>
<dbReference type="Proteomes" id="UP001491310">
    <property type="component" value="Unassembled WGS sequence"/>
</dbReference>
<dbReference type="InterPro" id="IPR002130">
    <property type="entry name" value="Cyclophilin-type_PPIase_dom"/>
</dbReference>
<dbReference type="EMBL" id="JALJOT010000005">
    <property type="protein sequence ID" value="KAK9915216.1"/>
    <property type="molecule type" value="Genomic_DNA"/>
</dbReference>